<keyword evidence="5" id="KW-1185">Reference proteome</keyword>
<evidence type="ECO:0000256" key="2">
    <source>
        <dbReference type="ARBA" id="ARBA00022840"/>
    </source>
</evidence>
<dbReference type="InterPro" id="IPR017871">
    <property type="entry name" value="ABC_transporter-like_CS"/>
</dbReference>
<dbReference type="RefSeq" id="WP_141915905.1">
    <property type="nucleotide sequence ID" value="NZ_BAAAYS010000026.1"/>
</dbReference>
<protein>
    <submittedName>
        <fullName evidence="4">Putative ABC transport system ATP-binding protein</fullName>
    </submittedName>
</protein>
<dbReference type="InterPro" id="IPR003593">
    <property type="entry name" value="AAA+_ATPase"/>
</dbReference>
<proteinExistence type="predicted"/>
<dbReference type="PROSITE" id="PS00211">
    <property type="entry name" value="ABC_TRANSPORTER_1"/>
    <property type="match status" value="1"/>
</dbReference>
<dbReference type="InterPro" id="IPR027417">
    <property type="entry name" value="P-loop_NTPase"/>
</dbReference>
<sequence>MIRLEDVDKVVVEPNGLRRDLFRSLNFSLSPAHSSVAILGRSGSGKSTLLKILAGLDTRYQGKYFFEGEPLLKNGATMARYRRENIGIVTQSYHLLSDRNVVQNVLLGFSGKKSIARAKECLALVQLEKFEKKSITQLSGGEAQRVAIARALVKNPRVILADEPTGALDEETENHILSVFSRLESEGHTLIVTTHNERVAGWCQSRLMLSDKKLVPQE</sequence>
<feature type="domain" description="ABC transporter" evidence="3">
    <location>
        <begin position="2"/>
        <end position="217"/>
    </location>
</feature>
<dbReference type="GO" id="GO:0005886">
    <property type="term" value="C:plasma membrane"/>
    <property type="evidence" value="ECO:0007669"/>
    <property type="project" value="TreeGrafter"/>
</dbReference>
<dbReference type="GO" id="GO:0005524">
    <property type="term" value="F:ATP binding"/>
    <property type="evidence" value="ECO:0007669"/>
    <property type="project" value="UniProtKB-KW"/>
</dbReference>
<comment type="caution">
    <text evidence="4">The sequence shown here is derived from an EMBL/GenBank/DDBJ whole genome shotgun (WGS) entry which is preliminary data.</text>
</comment>
<evidence type="ECO:0000256" key="1">
    <source>
        <dbReference type="ARBA" id="ARBA00022741"/>
    </source>
</evidence>
<name>A0A543I5S9_9MICO</name>
<dbReference type="PROSITE" id="PS50893">
    <property type="entry name" value="ABC_TRANSPORTER_2"/>
    <property type="match status" value="1"/>
</dbReference>
<dbReference type="EMBL" id="VFPN01000001">
    <property type="protein sequence ID" value="TQM65924.1"/>
    <property type="molecule type" value="Genomic_DNA"/>
</dbReference>
<dbReference type="SUPFAM" id="SSF52540">
    <property type="entry name" value="P-loop containing nucleoside triphosphate hydrolases"/>
    <property type="match status" value="1"/>
</dbReference>
<dbReference type="GO" id="GO:0022857">
    <property type="term" value="F:transmembrane transporter activity"/>
    <property type="evidence" value="ECO:0007669"/>
    <property type="project" value="TreeGrafter"/>
</dbReference>
<dbReference type="InterPro" id="IPR015854">
    <property type="entry name" value="ABC_transpr_LolD-like"/>
</dbReference>
<evidence type="ECO:0000313" key="4">
    <source>
        <dbReference type="EMBL" id="TQM65924.1"/>
    </source>
</evidence>
<organism evidence="4 5">
    <name type="scientific">Klugiella xanthotipulae</name>
    <dbReference type="NCBI Taxonomy" id="244735"/>
    <lineage>
        <taxon>Bacteria</taxon>
        <taxon>Bacillati</taxon>
        <taxon>Actinomycetota</taxon>
        <taxon>Actinomycetes</taxon>
        <taxon>Micrococcales</taxon>
        <taxon>Microbacteriaceae</taxon>
        <taxon>Klugiella</taxon>
    </lineage>
</organism>
<dbReference type="GO" id="GO:0016887">
    <property type="term" value="F:ATP hydrolysis activity"/>
    <property type="evidence" value="ECO:0007669"/>
    <property type="project" value="InterPro"/>
</dbReference>
<dbReference type="Gene3D" id="3.40.50.300">
    <property type="entry name" value="P-loop containing nucleotide triphosphate hydrolases"/>
    <property type="match status" value="1"/>
</dbReference>
<keyword evidence="2 4" id="KW-0067">ATP-binding</keyword>
<evidence type="ECO:0000313" key="5">
    <source>
        <dbReference type="Proteomes" id="UP000318331"/>
    </source>
</evidence>
<dbReference type="PANTHER" id="PTHR24220">
    <property type="entry name" value="IMPORT ATP-BINDING PROTEIN"/>
    <property type="match status" value="1"/>
</dbReference>
<accession>A0A543I5S9</accession>
<dbReference type="Pfam" id="PF00005">
    <property type="entry name" value="ABC_tran"/>
    <property type="match status" value="1"/>
</dbReference>
<dbReference type="InterPro" id="IPR003439">
    <property type="entry name" value="ABC_transporter-like_ATP-bd"/>
</dbReference>
<dbReference type="AlphaFoldDB" id="A0A543I5S9"/>
<dbReference type="SMART" id="SM00382">
    <property type="entry name" value="AAA"/>
    <property type="match status" value="1"/>
</dbReference>
<reference evidence="4 5" key="1">
    <citation type="submission" date="2019-06" db="EMBL/GenBank/DDBJ databases">
        <title>Sequencing the genomes of 1000 actinobacteria strains.</title>
        <authorList>
            <person name="Klenk H.-P."/>
        </authorList>
    </citation>
    <scope>NUCLEOTIDE SEQUENCE [LARGE SCALE GENOMIC DNA]</scope>
    <source>
        <strain evidence="4 5">DSM 18031</strain>
    </source>
</reference>
<dbReference type="OrthoDB" id="9778572at2"/>
<dbReference type="PANTHER" id="PTHR24220:SF86">
    <property type="entry name" value="ABC TRANSPORTER ABCH.1"/>
    <property type="match status" value="1"/>
</dbReference>
<dbReference type="Proteomes" id="UP000318331">
    <property type="component" value="Unassembled WGS sequence"/>
</dbReference>
<gene>
    <name evidence="4" type="ORF">FB466_0744</name>
</gene>
<evidence type="ECO:0000259" key="3">
    <source>
        <dbReference type="PROSITE" id="PS50893"/>
    </source>
</evidence>
<keyword evidence="1" id="KW-0547">Nucleotide-binding</keyword>